<evidence type="ECO:0000313" key="2">
    <source>
        <dbReference type="Proteomes" id="UP000006408"/>
    </source>
</evidence>
<evidence type="ECO:0000313" key="1">
    <source>
        <dbReference type="EMBL" id="EEP20740.1"/>
    </source>
</evidence>
<dbReference type="AlphaFoldDB" id="C4FG44"/>
<dbReference type="HOGENOM" id="CLU_3040831_0_0_11"/>
<keyword evidence="2" id="KW-1185">Reference proteome</keyword>
<accession>C4FG44</accession>
<reference evidence="1" key="1">
    <citation type="submission" date="2009-04" db="EMBL/GenBank/DDBJ databases">
        <authorList>
            <person name="Weinstock G."/>
            <person name="Sodergren E."/>
            <person name="Clifton S."/>
            <person name="Fulton L."/>
            <person name="Fulton B."/>
            <person name="Courtney L."/>
            <person name="Fronick C."/>
            <person name="Harrison M."/>
            <person name="Strong C."/>
            <person name="Farmer C."/>
            <person name="Delahaunty K."/>
            <person name="Markovic C."/>
            <person name="Hall O."/>
            <person name="Minx P."/>
            <person name="Tomlinson C."/>
            <person name="Mitreva M."/>
            <person name="Nelson J."/>
            <person name="Hou S."/>
            <person name="Wollam A."/>
            <person name="Pepin K.H."/>
            <person name="Johnson M."/>
            <person name="Bhonagiri V."/>
            <person name="Nash W.E."/>
            <person name="Warren W."/>
            <person name="Chinwalla A."/>
            <person name="Mardis E.R."/>
            <person name="Wilson R.K."/>
        </authorList>
    </citation>
    <scope>NUCLEOTIDE SEQUENCE [LARGE SCALE GENOMIC DNA]</scope>
    <source>
        <strain evidence="1">DSM 20098</strain>
    </source>
</reference>
<comment type="caution">
    <text evidence="1">The sequence shown here is derived from an EMBL/GenBank/DDBJ whole genome shotgun (WGS) entry which is preliminary data.</text>
</comment>
<gene>
    <name evidence="1" type="ORF">BIFANG_03309</name>
</gene>
<protein>
    <submittedName>
        <fullName evidence="1">Uncharacterized protein</fullName>
    </submittedName>
</protein>
<dbReference type="EMBL" id="ABYS02000009">
    <property type="protein sequence ID" value="EEP20740.1"/>
    <property type="molecule type" value="Genomic_DNA"/>
</dbReference>
<name>C4FG44_9BIFI</name>
<dbReference type="Proteomes" id="UP000006408">
    <property type="component" value="Unassembled WGS sequence"/>
</dbReference>
<proteinExistence type="predicted"/>
<sequence>MHIALMGYIEYDAVARRAEHAVQGDSGLHQTEIGTDMATMPMAVFKQGRTDFGT</sequence>
<organism evidence="1 2">
    <name type="scientific">Bifidobacterium angulatum DSM 20098 = JCM 7096</name>
    <dbReference type="NCBI Taxonomy" id="518635"/>
    <lineage>
        <taxon>Bacteria</taxon>
        <taxon>Bacillati</taxon>
        <taxon>Actinomycetota</taxon>
        <taxon>Actinomycetes</taxon>
        <taxon>Bifidobacteriales</taxon>
        <taxon>Bifidobacteriaceae</taxon>
        <taxon>Bifidobacterium</taxon>
    </lineage>
</organism>